<evidence type="ECO:0000313" key="5">
    <source>
        <dbReference type="Proteomes" id="UP000313359"/>
    </source>
</evidence>
<dbReference type="EMBL" id="ML122302">
    <property type="protein sequence ID" value="RPD54714.1"/>
    <property type="molecule type" value="Genomic_DNA"/>
</dbReference>
<proteinExistence type="predicted"/>
<feature type="domain" description="DUF6570" evidence="3">
    <location>
        <begin position="183"/>
        <end position="339"/>
    </location>
</feature>
<evidence type="ECO:0000256" key="1">
    <source>
        <dbReference type="SAM" id="MobiDB-lite"/>
    </source>
</evidence>
<organism evidence="4 5">
    <name type="scientific">Lentinus tigrinus ALCF2SS1-6</name>
    <dbReference type="NCBI Taxonomy" id="1328759"/>
    <lineage>
        <taxon>Eukaryota</taxon>
        <taxon>Fungi</taxon>
        <taxon>Dikarya</taxon>
        <taxon>Basidiomycota</taxon>
        <taxon>Agaricomycotina</taxon>
        <taxon>Agaricomycetes</taxon>
        <taxon>Polyporales</taxon>
        <taxon>Polyporaceae</taxon>
        <taxon>Lentinus</taxon>
    </lineage>
</organism>
<evidence type="ECO:0000259" key="3">
    <source>
        <dbReference type="Pfam" id="PF20209"/>
    </source>
</evidence>
<accession>A0A5C2RTQ2</accession>
<dbReference type="OrthoDB" id="2738800at2759"/>
<dbReference type="InterPro" id="IPR025476">
    <property type="entry name" value="Helitron_helicase-like"/>
</dbReference>
<name>A0A5C2RTQ2_9APHY</name>
<feature type="non-terminal residue" evidence="4">
    <location>
        <position position="681"/>
    </location>
</feature>
<feature type="domain" description="Helitron helicase-like" evidence="2">
    <location>
        <begin position="485"/>
        <end position="672"/>
    </location>
</feature>
<feature type="region of interest" description="Disordered" evidence="1">
    <location>
        <begin position="380"/>
        <end position="405"/>
    </location>
</feature>
<dbReference type="STRING" id="1328759.A0A5C2RTQ2"/>
<dbReference type="Pfam" id="PF14214">
    <property type="entry name" value="Helitron_like_N"/>
    <property type="match status" value="1"/>
</dbReference>
<gene>
    <name evidence="4" type="ORF">L227DRAFT_511164</name>
</gene>
<dbReference type="Pfam" id="PF20209">
    <property type="entry name" value="DUF6570"/>
    <property type="match status" value="1"/>
</dbReference>
<dbReference type="Proteomes" id="UP000313359">
    <property type="component" value="Unassembled WGS sequence"/>
</dbReference>
<evidence type="ECO:0000259" key="2">
    <source>
        <dbReference type="Pfam" id="PF14214"/>
    </source>
</evidence>
<evidence type="ECO:0000313" key="4">
    <source>
        <dbReference type="EMBL" id="RPD54714.1"/>
    </source>
</evidence>
<dbReference type="InterPro" id="IPR046700">
    <property type="entry name" value="DUF6570"/>
</dbReference>
<protein>
    <submittedName>
        <fullName evidence="4">Uncharacterized protein</fullName>
    </submittedName>
</protein>
<reference evidence="4" key="1">
    <citation type="journal article" date="2018" name="Genome Biol. Evol.">
        <title>Genomics and development of Lentinus tigrinus, a white-rot wood-decaying mushroom with dimorphic fruiting bodies.</title>
        <authorList>
            <person name="Wu B."/>
            <person name="Xu Z."/>
            <person name="Knudson A."/>
            <person name="Carlson A."/>
            <person name="Chen N."/>
            <person name="Kovaka S."/>
            <person name="LaButti K."/>
            <person name="Lipzen A."/>
            <person name="Pennachio C."/>
            <person name="Riley R."/>
            <person name="Schakwitz W."/>
            <person name="Umezawa K."/>
            <person name="Ohm R.A."/>
            <person name="Grigoriev I.V."/>
            <person name="Nagy L.G."/>
            <person name="Gibbons J."/>
            <person name="Hibbett D."/>
        </authorList>
    </citation>
    <scope>NUCLEOTIDE SEQUENCE [LARGE SCALE GENOMIC DNA]</scope>
    <source>
        <strain evidence="4">ALCF2SS1-6</strain>
    </source>
</reference>
<sequence>MWKSRDLREIAAAHDVPLSVRDTAPHIWDKLLDHVCTSHCPHTIATFTTLAVPRSEERISRACPLPRTRCPPSPTSYLPIVDEQLRRFIIEDWQRAVTTDKLKPVPCSVCARRTQSNHIITTDPSTFDLTLLRNDALPRKVLPTTYDFPLYDRAILYPRGMHDPWSLAPLDICCTCHKELVDNQRMPKLCLANWLYYAMDELPDDVARALRASTFVDRLLISRARSTRISFRFNQADDHTFDEENLQQSSNAQDHARQRYIKGNVLVMPQNSTQFNNVLPPSPSHIRDTICAIFVGRSSPTTQTIKKLRPLLARKSTVQTLITFLINDNPYYQVNNVTFFGFSETNLDALLPSNPSHPDDPQVPSGLEIGFLPDNDTLQGSSSDYTHHNSDNDTPTDPDSLLMDNVGFTSGDESPLAYRQMKMCALSHCLNNGNFLCSKAGDQFVPDFHNPALLTWLFPHLDPWGIGSFHHPQRTVDISMEEQLRYLLELDDPRFESDPDFAFVYYNILQKKSVCDSVRFRVKAARQREIVASLLSIDRIVLKRMIAAFEHDPFYQPSSADELQVLALVDSTGTVLPNIPGTTGYKLSLRNEIRGLVNFLGTPAFFLTLNPSDIHHPLVRLFAGDSVSLEDGTAGEQLASWERRLLAANRPGACARFFHTMLSHFIDIVLRYGKPDRGLLG</sequence>
<dbReference type="AlphaFoldDB" id="A0A5C2RTQ2"/>
<keyword evidence="5" id="KW-1185">Reference proteome</keyword>